<keyword evidence="2" id="KW-1003">Cell membrane</keyword>
<dbReference type="InterPro" id="IPR013783">
    <property type="entry name" value="Ig-like_fold"/>
</dbReference>
<feature type="domain" description="Ig-like" evidence="14">
    <location>
        <begin position="215"/>
        <end position="302"/>
    </location>
</feature>
<dbReference type="GO" id="GO:0071222">
    <property type="term" value="P:cellular response to lipopolysaccharide"/>
    <property type="evidence" value="ECO:0007669"/>
    <property type="project" value="TreeGrafter"/>
</dbReference>
<evidence type="ECO:0000259" key="14">
    <source>
        <dbReference type="PROSITE" id="PS50835"/>
    </source>
</evidence>
<dbReference type="InterPro" id="IPR051713">
    <property type="entry name" value="T-cell_Activation_Regulation"/>
</dbReference>
<name>A0A1U7SCD2_ALLSI</name>
<keyword evidence="15" id="KW-1185">Reference proteome</keyword>
<dbReference type="PANTHER" id="PTHR25466">
    <property type="entry name" value="T-LYMPHOCYTE ACTIVATION ANTIGEN"/>
    <property type="match status" value="1"/>
</dbReference>
<dbReference type="AlphaFoldDB" id="A0A1U7SCD2"/>
<evidence type="ECO:0000256" key="11">
    <source>
        <dbReference type="SAM" id="MobiDB-lite"/>
    </source>
</evidence>
<reference evidence="16 17" key="1">
    <citation type="submission" date="2022-04" db="UniProtKB">
        <authorList>
            <consortium name="RefSeq"/>
        </authorList>
    </citation>
    <scope>IDENTIFICATION</scope>
</reference>
<evidence type="ECO:0000256" key="4">
    <source>
        <dbReference type="ARBA" id="ARBA00022729"/>
    </source>
</evidence>
<feature type="signal peptide" evidence="13">
    <location>
        <begin position="1"/>
        <end position="19"/>
    </location>
</feature>
<dbReference type="PANTHER" id="PTHR25466:SF14">
    <property type="entry name" value="BUTYROPHILIN SUBFAMILY 2 MEMBER A2-LIKE-RELATED"/>
    <property type="match status" value="1"/>
</dbReference>
<evidence type="ECO:0000256" key="13">
    <source>
        <dbReference type="SAM" id="SignalP"/>
    </source>
</evidence>
<evidence type="ECO:0000313" key="16">
    <source>
        <dbReference type="RefSeq" id="XP_006035145.1"/>
    </source>
</evidence>
<dbReference type="SUPFAM" id="SSF48726">
    <property type="entry name" value="Immunoglobulin"/>
    <property type="match status" value="2"/>
</dbReference>
<feature type="region of interest" description="Disordered" evidence="11">
    <location>
        <begin position="356"/>
        <end position="381"/>
    </location>
</feature>
<gene>
    <name evidence="16 17 18" type="primary">HHLA2</name>
</gene>
<feature type="chain" id="PRO_5010815584" evidence="13">
    <location>
        <begin position="20"/>
        <end position="381"/>
    </location>
</feature>
<dbReference type="GO" id="GO:0007166">
    <property type="term" value="P:cell surface receptor signaling pathway"/>
    <property type="evidence" value="ECO:0007669"/>
    <property type="project" value="TreeGrafter"/>
</dbReference>
<dbReference type="CTD" id="11148"/>
<dbReference type="Pfam" id="PF08205">
    <property type="entry name" value="C2-set_2"/>
    <property type="match status" value="1"/>
</dbReference>
<dbReference type="SMART" id="SM00409">
    <property type="entry name" value="IG"/>
    <property type="match status" value="2"/>
</dbReference>
<evidence type="ECO:0000256" key="6">
    <source>
        <dbReference type="ARBA" id="ARBA00023136"/>
    </source>
</evidence>
<dbReference type="InterPro" id="IPR013162">
    <property type="entry name" value="CD80_C2-set"/>
</dbReference>
<dbReference type="KEGG" id="asn:102378647"/>
<dbReference type="OrthoDB" id="9983389at2759"/>
<evidence type="ECO:0000256" key="3">
    <source>
        <dbReference type="ARBA" id="ARBA00022692"/>
    </source>
</evidence>
<keyword evidence="5 12" id="KW-1133">Transmembrane helix</keyword>
<feature type="domain" description="Ig-like" evidence="14">
    <location>
        <begin position="25"/>
        <end position="120"/>
    </location>
</feature>
<evidence type="ECO:0000256" key="12">
    <source>
        <dbReference type="SAM" id="Phobius"/>
    </source>
</evidence>
<dbReference type="PROSITE" id="PS50835">
    <property type="entry name" value="IG_LIKE"/>
    <property type="match status" value="2"/>
</dbReference>
<dbReference type="GO" id="GO:0042102">
    <property type="term" value="P:positive regulation of T cell proliferation"/>
    <property type="evidence" value="ECO:0007669"/>
    <property type="project" value="TreeGrafter"/>
</dbReference>
<dbReference type="InterPro" id="IPR013106">
    <property type="entry name" value="Ig_V-set"/>
</dbReference>
<dbReference type="eggNOG" id="ENOG502S3IN">
    <property type="taxonomic scope" value="Eukaryota"/>
</dbReference>
<dbReference type="Proteomes" id="UP000189705">
    <property type="component" value="Unplaced"/>
</dbReference>
<dbReference type="GO" id="GO:0009897">
    <property type="term" value="C:external side of plasma membrane"/>
    <property type="evidence" value="ECO:0007669"/>
    <property type="project" value="TreeGrafter"/>
</dbReference>
<keyword evidence="8" id="KW-0675">Receptor</keyword>
<keyword evidence="6 12" id="KW-0472">Membrane</keyword>
<dbReference type="RefSeq" id="XP_006035147.1">
    <property type="nucleotide sequence ID" value="XM_006035085.3"/>
</dbReference>
<dbReference type="Pfam" id="PF07686">
    <property type="entry name" value="V-set"/>
    <property type="match status" value="2"/>
</dbReference>
<keyword evidence="4 13" id="KW-0732">Signal</keyword>
<evidence type="ECO:0000313" key="17">
    <source>
        <dbReference type="RefSeq" id="XP_006035146.1"/>
    </source>
</evidence>
<evidence type="ECO:0000256" key="9">
    <source>
        <dbReference type="ARBA" id="ARBA00023180"/>
    </source>
</evidence>
<evidence type="ECO:0000256" key="10">
    <source>
        <dbReference type="ARBA" id="ARBA00023319"/>
    </source>
</evidence>
<dbReference type="RefSeq" id="XP_006035145.1">
    <property type="nucleotide sequence ID" value="XM_006035083.3"/>
</dbReference>
<comment type="subcellular location">
    <subcellularLocation>
        <location evidence="1">Cell membrane</location>
        <topology evidence="1">Single-pass type I membrane protein</topology>
    </subcellularLocation>
</comment>
<evidence type="ECO:0000256" key="7">
    <source>
        <dbReference type="ARBA" id="ARBA00023157"/>
    </source>
</evidence>
<keyword evidence="10" id="KW-0393">Immunoglobulin domain</keyword>
<dbReference type="Gene3D" id="2.60.40.10">
    <property type="entry name" value="Immunoglobulins"/>
    <property type="match status" value="3"/>
</dbReference>
<feature type="transmembrane region" description="Helical" evidence="12">
    <location>
        <begin position="323"/>
        <end position="347"/>
    </location>
</feature>
<dbReference type="InterPro" id="IPR036179">
    <property type="entry name" value="Ig-like_dom_sf"/>
</dbReference>
<dbReference type="GO" id="GO:0006955">
    <property type="term" value="P:immune response"/>
    <property type="evidence" value="ECO:0007669"/>
    <property type="project" value="TreeGrafter"/>
</dbReference>
<keyword evidence="9" id="KW-0325">Glycoprotein</keyword>
<evidence type="ECO:0000256" key="8">
    <source>
        <dbReference type="ARBA" id="ARBA00023170"/>
    </source>
</evidence>
<protein>
    <submittedName>
        <fullName evidence="16 17">HERV-H LTR-associating protein 2 isoform X1</fullName>
    </submittedName>
</protein>
<dbReference type="GO" id="GO:0031295">
    <property type="term" value="P:T cell costimulation"/>
    <property type="evidence" value="ECO:0007669"/>
    <property type="project" value="TreeGrafter"/>
</dbReference>
<dbReference type="InterPro" id="IPR003599">
    <property type="entry name" value="Ig_sub"/>
</dbReference>
<dbReference type="GeneID" id="102378647"/>
<dbReference type="GO" id="GO:0042130">
    <property type="term" value="P:negative regulation of T cell proliferation"/>
    <property type="evidence" value="ECO:0007669"/>
    <property type="project" value="TreeGrafter"/>
</dbReference>
<accession>A0A1U7SCD2</accession>
<keyword evidence="7" id="KW-1015">Disulfide bond</keyword>
<proteinExistence type="predicted"/>
<sequence length="381" mass="42420">MKVHFHLIFLLHACTVVLGLEIVTGQVSKDCILPCSFPHGEEVVIHWKKELQNVHSYYSGQDQLASQDSQYRGRTALFHEGIPNGNASLKLSKLHQTDEGSYSCYVGTKQTRTEVEVKLSIQAPPHYAMEYEKQDSERQLKCSAFLGYPKPNITWQDCCISREDTRTERTQDGLYSVRSEKNITDKAYSYVCHIQFGDQIWTADWKRADLLCRSEGGTAIIPCEVSAESSSYTITLKAIKSTSTSVLASFNSTSRSPVLLPERFYLDTDKPHKYKLRISGLTLDDQGEYLCNVSTPQYTKLTITTLQVEERTSTNSAVSGTGIGIGIGTVIGIGIVITVIGISYYLYKKGHPKQNGSAVKTVSPSEEPVALLPRDKGWTPE</sequence>
<organism evidence="17">
    <name type="scientific">Alligator sinensis</name>
    <name type="common">Chinese alligator</name>
    <dbReference type="NCBI Taxonomy" id="38654"/>
    <lineage>
        <taxon>Eukaryota</taxon>
        <taxon>Metazoa</taxon>
        <taxon>Chordata</taxon>
        <taxon>Craniata</taxon>
        <taxon>Vertebrata</taxon>
        <taxon>Euteleostomi</taxon>
        <taxon>Archelosauria</taxon>
        <taxon>Archosauria</taxon>
        <taxon>Crocodylia</taxon>
        <taxon>Alligatoridae</taxon>
        <taxon>Alligatorinae</taxon>
        <taxon>Alligator</taxon>
    </lineage>
</organism>
<evidence type="ECO:0000256" key="5">
    <source>
        <dbReference type="ARBA" id="ARBA00022989"/>
    </source>
</evidence>
<evidence type="ECO:0000256" key="1">
    <source>
        <dbReference type="ARBA" id="ARBA00004251"/>
    </source>
</evidence>
<evidence type="ECO:0000313" key="18">
    <source>
        <dbReference type="RefSeq" id="XP_006035147.1"/>
    </source>
</evidence>
<dbReference type="RefSeq" id="XP_006035146.1">
    <property type="nucleotide sequence ID" value="XM_006035084.3"/>
</dbReference>
<dbReference type="InterPro" id="IPR007110">
    <property type="entry name" value="Ig-like_dom"/>
</dbReference>
<dbReference type="FunFam" id="2.60.40.10:FF:000142">
    <property type="entry name" value="V-set domain-containing T-cell activation inhibitor 1"/>
    <property type="match status" value="1"/>
</dbReference>
<keyword evidence="3 12" id="KW-0812">Transmembrane</keyword>
<evidence type="ECO:0000313" key="15">
    <source>
        <dbReference type="Proteomes" id="UP000189705"/>
    </source>
</evidence>
<evidence type="ECO:0000256" key="2">
    <source>
        <dbReference type="ARBA" id="ARBA00022475"/>
    </source>
</evidence>